<dbReference type="KEGG" id="dpx:DAPPUDRAFT_255900"/>
<gene>
    <name evidence="2" type="ORF">DAPPUDRAFT_255900</name>
</gene>
<evidence type="ECO:0000256" key="1">
    <source>
        <dbReference type="SAM" id="MobiDB-lite"/>
    </source>
</evidence>
<feature type="region of interest" description="Disordered" evidence="1">
    <location>
        <begin position="64"/>
        <end position="90"/>
    </location>
</feature>
<evidence type="ECO:0000313" key="2">
    <source>
        <dbReference type="EMBL" id="EFX71276.1"/>
    </source>
</evidence>
<feature type="region of interest" description="Disordered" evidence="1">
    <location>
        <begin position="126"/>
        <end position="178"/>
    </location>
</feature>
<sequence>MYSVDAAGLYELGLFPPGRKEKKKKKKKNNARVPRWETWPPPNEAESKKMTAHARLRPGAIRVGHQQSESADTLRAAHSSLCRAPSHNSSRDWNLMEKYGQHTHLSAITTVSHMLSLGTNFDRGKNWEQQQQQQQQQKKKERQLNCGGGERARQLGTGRDEEAGAAEEERLESRLELN</sequence>
<feature type="compositionally biased region" description="Basic residues" evidence="1">
    <location>
        <begin position="20"/>
        <end position="30"/>
    </location>
</feature>
<feature type="compositionally biased region" description="Basic and acidic residues" evidence="1">
    <location>
        <begin position="150"/>
        <end position="178"/>
    </location>
</feature>
<name>E9HAB4_DAPPU</name>
<dbReference type="HOGENOM" id="CLU_1512152_0_0_1"/>
<dbReference type="Proteomes" id="UP000000305">
    <property type="component" value="Unassembled WGS sequence"/>
</dbReference>
<organism evidence="2 3">
    <name type="scientific">Daphnia pulex</name>
    <name type="common">Water flea</name>
    <dbReference type="NCBI Taxonomy" id="6669"/>
    <lineage>
        <taxon>Eukaryota</taxon>
        <taxon>Metazoa</taxon>
        <taxon>Ecdysozoa</taxon>
        <taxon>Arthropoda</taxon>
        <taxon>Crustacea</taxon>
        <taxon>Branchiopoda</taxon>
        <taxon>Diplostraca</taxon>
        <taxon>Cladocera</taxon>
        <taxon>Anomopoda</taxon>
        <taxon>Daphniidae</taxon>
        <taxon>Daphnia</taxon>
    </lineage>
</organism>
<reference evidence="2 3" key="1">
    <citation type="journal article" date="2011" name="Science">
        <title>The ecoresponsive genome of Daphnia pulex.</title>
        <authorList>
            <person name="Colbourne J.K."/>
            <person name="Pfrender M.E."/>
            <person name="Gilbert D."/>
            <person name="Thomas W.K."/>
            <person name="Tucker A."/>
            <person name="Oakley T.H."/>
            <person name="Tokishita S."/>
            <person name="Aerts A."/>
            <person name="Arnold G.J."/>
            <person name="Basu M.K."/>
            <person name="Bauer D.J."/>
            <person name="Caceres C.E."/>
            <person name="Carmel L."/>
            <person name="Casola C."/>
            <person name="Choi J.H."/>
            <person name="Detter J.C."/>
            <person name="Dong Q."/>
            <person name="Dusheyko S."/>
            <person name="Eads B.D."/>
            <person name="Frohlich T."/>
            <person name="Geiler-Samerotte K.A."/>
            <person name="Gerlach D."/>
            <person name="Hatcher P."/>
            <person name="Jogdeo S."/>
            <person name="Krijgsveld J."/>
            <person name="Kriventseva E.V."/>
            <person name="Kultz D."/>
            <person name="Laforsch C."/>
            <person name="Lindquist E."/>
            <person name="Lopez J."/>
            <person name="Manak J.R."/>
            <person name="Muller J."/>
            <person name="Pangilinan J."/>
            <person name="Patwardhan R.P."/>
            <person name="Pitluck S."/>
            <person name="Pritham E.J."/>
            <person name="Rechtsteiner A."/>
            <person name="Rho M."/>
            <person name="Rogozin I.B."/>
            <person name="Sakarya O."/>
            <person name="Salamov A."/>
            <person name="Schaack S."/>
            <person name="Shapiro H."/>
            <person name="Shiga Y."/>
            <person name="Skalitzky C."/>
            <person name="Smith Z."/>
            <person name="Souvorov A."/>
            <person name="Sung W."/>
            <person name="Tang Z."/>
            <person name="Tsuchiya D."/>
            <person name="Tu H."/>
            <person name="Vos H."/>
            <person name="Wang M."/>
            <person name="Wolf Y.I."/>
            <person name="Yamagata H."/>
            <person name="Yamada T."/>
            <person name="Ye Y."/>
            <person name="Shaw J.R."/>
            <person name="Andrews J."/>
            <person name="Crease T.J."/>
            <person name="Tang H."/>
            <person name="Lucas S.M."/>
            <person name="Robertson H.M."/>
            <person name="Bork P."/>
            <person name="Koonin E.V."/>
            <person name="Zdobnov E.M."/>
            <person name="Grigoriev I.V."/>
            <person name="Lynch M."/>
            <person name="Boore J.L."/>
        </authorList>
    </citation>
    <scope>NUCLEOTIDE SEQUENCE [LARGE SCALE GENOMIC DNA]</scope>
</reference>
<feature type="region of interest" description="Disordered" evidence="1">
    <location>
        <begin position="14"/>
        <end position="51"/>
    </location>
</feature>
<evidence type="ECO:0000313" key="3">
    <source>
        <dbReference type="Proteomes" id="UP000000305"/>
    </source>
</evidence>
<dbReference type="EMBL" id="GL732611">
    <property type="protein sequence ID" value="EFX71276.1"/>
    <property type="molecule type" value="Genomic_DNA"/>
</dbReference>
<keyword evidence="3" id="KW-1185">Reference proteome</keyword>
<dbReference type="InParanoid" id="E9HAB4"/>
<accession>E9HAB4</accession>
<dbReference type="AlphaFoldDB" id="E9HAB4"/>
<protein>
    <submittedName>
        <fullName evidence="2">Uncharacterized protein</fullName>
    </submittedName>
</protein>
<proteinExistence type="predicted"/>